<feature type="region of interest" description="Disordered" evidence="3">
    <location>
        <begin position="386"/>
        <end position="425"/>
    </location>
</feature>
<keyword evidence="5" id="KW-1185">Reference proteome</keyword>
<gene>
    <name evidence="4" type="ORF">LPJ64_003958</name>
</gene>
<dbReference type="InterPro" id="IPR021133">
    <property type="entry name" value="HEAT_type_2"/>
</dbReference>
<feature type="compositionally biased region" description="Basic and acidic residues" evidence="3">
    <location>
        <begin position="234"/>
        <end position="244"/>
    </location>
</feature>
<accession>A0A9W8CJK1</accession>
<feature type="region of interest" description="Disordered" evidence="3">
    <location>
        <begin position="778"/>
        <end position="821"/>
    </location>
</feature>
<feature type="repeat" description="HEAT" evidence="2">
    <location>
        <begin position="151"/>
        <end position="189"/>
    </location>
</feature>
<feature type="region of interest" description="Disordered" evidence="3">
    <location>
        <begin position="1332"/>
        <end position="1386"/>
    </location>
</feature>
<feature type="compositionally biased region" description="Low complexity" evidence="3">
    <location>
        <begin position="781"/>
        <end position="816"/>
    </location>
</feature>
<dbReference type="PANTHER" id="PTHR10648:SF1">
    <property type="entry name" value="SERINE_THREONINE-PROTEIN PHOSPHATASE 4 REGULATORY SUBUNIT 1"/>
    <property type="match status" value="1"/>
</dbReference>
<feature type="region of interest" description="Disordered" evidence="3">
    <location>
        <begin position="891"/>
        <end position="916"/>
    </location>
</feature>
<dbReference type="GO" id="GO:0005737">
    <property type="term" value="C:cytoplasm"/>
    <property type="evidence" value="ECO:0007669"/>
    <property type="project" value="TreeGrafter"/>
</dbReference>
<dbReference type="PANTHER" id="PTHR10648">
    <property type="entry name" value="SERINE/THREONINE-PROTEIN PHOSPHATASE PP2A 65 KDA REGULATORY SUBUNIT"/>
    <property type="match status" value="1"/>
</dbReference>
<dbReference type="EMBL" id="JANBOH010000172">
    <property type="protein sequence ID" value="KAJ1644359.1"/>
    <property type="molecule type" value="Genomic_DNA"/>
</dbReference>
<keyword evidence="1" id="KW-0677">Repeat</keyword>
<evidence type="ECO:0008006" key="6">
    <source>
        <dbReference type="Google" id="ProtNLM"/>
    </source>
</evidence>
<feature type="repeat" description="HEAT" evidence="2">
    <location>
        <begin position="473"/>
        <end position="510"/>
    </location>
</feature>
<comment type="caution">
    <text evidence="4">The sequence shown here is derived from an EMBL/GenBank/DDBJ whole genome shotgun (WGS) entry which is preliminary data.</text>
</comment>
<evidence type="ECO:0000256" key="2">
    <source>
        <dbReference type="PROSITE-ProRule" id="PRU00103"/>
    </source>
</evidence>
<dbReference type="InterPro" id="IPR016024">
    <property type="entry name" value="ARM-type_fold"/>
</dbReference>
<reference evidence="4" key="1">
    <citation type="submission" date="2022-07" db="EMBL/GenBank/DDBJ databases">
        <title>Phylogenomic reconstructions and comparative analyses of Kickxellomycotina fungi.</title>
        <authorList>
            <person name="Reynolds N.K."/>
            <person name="Stajich J.E."/>
            <person name="Barry K."/>
            <person name="Grigoriev I.V."/>
            <person name="Crous P."/>
            <person name="Smith M.E."/>
        </authorList>
    </citation>
    <scope>NUCLEOTIDE SEQUENCE</scope>
    <source>
        <strain evidence="4">NBRC 105413</strain>
    </source>
</reference>
<proteinExistence type="predicted"/>
<dbReference type="PROSITE" id="PS50077">
    <property type="entry name" value="HEAT_REPEAT"/>
    <property type="match status" value="2"/>
</dbReference>
<dbReference type="InterPro" id="IPR011989">
    <property type="entry name" value="ARM-like"/>
</dbReference>
<evidence type="ECO:0000256" key="3">
    <source>
        <dbReference type="SAM" id="MobiDB-lite"/>
    </source>
</evidence>
<dbReference type="InterPro" id="IPR051023">
    <property type="entry name" value="PP2A_Regulatory_Subunit_A"/>
</dbReference>
<feature type="compositionally biased region" description="Polar residues" evidence="3">
    <location>
        <begin position="346"/>
        <end position="367"/>
    </location>
</feature>
<dbReference type="Gene3D" id="1.25.10.10">
    <property type="entry name" value="Leucine-rich Repeat Variant"/>
    <property type="match status" value="2"/>
</dbReference>
<feature type="compositionally biased region" description="Low complexity" evidence="3">
    <location>
        <begin position="600"/>
        <end position="610"/>
    </location>
</feature>
<feature type="compositionally biased region" description="Basic and acidic residues" evidence="3">
    <location>
        <begin position="395"/>
        <end position="407"/>
    </location>
</feature>
<dbReference type="SUPFAM" id="SSF48371">
    <property type="entry name" value="ARM repeat"/>
    <property type="match status" value="1"/>
</dbReference>
<name>A0A9W8CJK1_9FUNG</name>
<sequence>MADFGFEWNVEEPEEIEQQPSSSDLDEQPDTLLVAARRDSADGGIAENEHTSAPGTPQLPPGVVVHRVAASDKQANPHGTTENELLEPMIEDKAKQQQVKSLESEEEANMSALEIFCQRSSSVFIFQRVWAAKEVGRLLSCESLAVAMGVLVPIAMRLAEDRELFVRETMAQNLQSVLQFYYENKDADLSSNNSSSSQAENDETEANDKNEHRNRHSSRNKEKRDSDDCSSAHSSEHSSEREDSSQIVPPISVPSCEAFGTWLHRVLLTPHPSVSLPTQRATVSLGRHLPFDRFHTEIVHGVVLSLVQNPIHQHLMRQRQRSKEMVVKSRASSSPPLPPLLQQQQKTDTPADTQAGSSHSKDSTGSAASVLSSGFASLFGRRSWQSDKTQASETELERNGSESRSSDASDTLDLESIMSGGDGSSIGSKKESFFVSPADEEARLELTRRKLLMLHMIHLVAVEFGASMRPAVFVPVVERSAKDKAFEVRRDAAAVLGSLAKAVSVDLAIDVLFQCFLQLAQDSIWQVRQSAARHALPGLAVVLAPRSSKPPSMSVQLADFERKHSLQCFAKSISSSGDEVQQQQRQQRVSLTSSLLSAHNNSSTGGNNSGEPDQLSTYMYYNQPARSVADKQWLQLVERLASPREPSHHVRAAVFESIGKLTLALVDCPRTRDALVGLVVSDIQKAHSDQGSGRFGLFGSSSSLHDMDYDDDEDDDDEIDEETAAANEANAVMIRALGDVAGSSVSSTASSQLSQSSSSSSSSPLSLRSLSATLRGKDRVASGAKSSSANGSSSNSGSISNTASGASNKSSSSGVNAAGGGRLRARRAVGRDILFQCAYNFPALLAALGPAGWDRLRDVYMQLSKTEHFEARQTLACSLHEVARILSTSSSLGRTSGEADRHGSAQKQQQQQTGIRASSNGDTLALFSSSQSADLESILCLFLIDAPEIKMGALRHLGDTLTWLTAASRVRCLPMIMQVFRHDGKQWRTRELMARQLVKLCHLFPASIVVGSLLPQAVEWAHDPVAGVRAAVAPAFPIVFELTKLDPSTQVKFFETVISFSHAASFRGRLFFIEICSALLAHDQDPDADPVDFDQFFLPSLAALATDRVANVRIALARLVRRMLENRMRRQSISATLADMWSSVCPPSITAGDCVSTSESTLLADKSLRRKTSEAITSSSSSAIDHAARATAMPVLPKLMASDDGPLDAASKELVDNSRFNAHRSLGSVARRPRRNTTPMRAHLLAMMVQQLAKDTDRDVLDLVRDLPGMPISTSTPVVSVNDDNATFTATDDKDDKDIKDDREIAEKTETLLVISKHKKSCQTEDISIIREHDGMEKEQENDDDGDVFLDVEADQEEISAISRPVNSSSASSSSFDMPISVVSNL</sequence>
<feature type="region of interest" description="Disordered" evidence="3">
    <location>
        <begin position="189"/>
        <end position="250"/>
    </location>
</feature>
<evidence type="ECO:0000313" key="4">
    <source>
        <dbReference type="EMBL" id="KAJ1644359.1"/>
    </source>
</evidence>
<dbReference type="Proteomes" id="UP001145021">
    <property type="component" value="Unassembled WGS sequence"/>
</dbReference>
<feature type="compositionally biased region" description="Acidic residues" evidence="3">
    <location>
        <begin position="1340"/>
        <end position="1358"/>
    </location>
</feature>
<feature type="region of interest" description="Disordered" evidence="3">
    <location>
        <begin position="319"/>
        <end position="367"/>
    </location>
</feature>
<feature type="region of interest" description="Disordered" evidence="3">
    <location>
        <begin position="597"/>
        <end position="616"/>
    </location>
</feature>
<evidence type="ECO:0000313" key="5">
    <source>
        <dbReference type="Proteomes" id="UP001145021"/>
    </source>
</evidence>
<dbReference type="GO" id="GO:0019888">
    <property type="term" value="F:protein phosphatase regulator activity"/>
    <property type="evidence" value="ECO:0007669"/>
    <property type="project" value="TreeGrafter"/>
</dbReference>
<organism evidence="4 5">
    <name type="scientific">Coemansia asiatica</name>
    <dbReference type="NCBI Taxonomy" id="1052880"/>
    <lineage>
        <taxon>Eukaryota</taxon>
        <taxon>Fungi</taxon>
        <taxon>Fungi incertae sedis</taxon>
        <taxon>Zoopagomycota</taxon>
        <taxon>Kickxellomycotina</taxon>
        <taxon>Kickxellomycetes</taxon>
        <taxon>Kickxellales</taxon>
        <taxon>Kickxellaceae</taxon>
        <taxon>Coemansia</taxon>
    </lineage>
</organism>
<evidence type="ECO:0000256" key="1">
    <source>
        <dbReference type="ARBA" id="ARBA00022737"/>
    </source>
</evidence>
<protein>
    <recommendedName>
        <fullName evidence="6">Serine/threonine-protein phosphatase 4 regulatory subunit 1</fullName>
    </recommendedName>
</protein>
<feature type="region of interest" description="Disordered" evidence="3">
    <location>
        <begin position="1"/>
        <end position="62"/>
    </location>
</feature>